<dbReference type="Proteomes" id="UP000232163">
    <property type="component" value="Unassembled WGS sequence"/>
</dbReference>
<dbReference type="AlphaFoldDB" id="A0A2N9VUM6"/>
<dbReference type="RefSeq" id="WP_100003238.1">
    <property type="nucleotide sequence ID" value="NZ_CP017943.1"/>
</dbReference>
<protein>
    <submittedName>
        <fullName evidence="3">Oxidoreductase</fullName>
    </submittedName>
</protein>
<dbReference type="Gene3D" id="3.90.420.10">
    <property type="entry name" value="Oxidoreductase, molybdopterin-binding domain"/>
    <property type="match status" value="1"/>
</dbReference>
<name>A0A2N9VUM6_9HYPH</name>
<dbReference type="Pfam" id="PF00174">
    <property type="entry name" value="Oxidored_molyb"/>
    <property type="match status" value="1"/>
</dbReference>
<keyword evidence="4" id="KW-1185">Reference proteome</keyword>
<proteinExistence type="predicted"/>
<dbReference type="InterPro" id="IPR000572">
    <property type="entry name" value="OxRdtase_Mopterin-bd_dom"/>
</dbReference>
<feature type="chain" id="PRO_5014964661" evidence="1">
    <location>
        <begin position="23"/>
        <end position="168"/>
    </location>
</feature>
<reference evidence="3 4" key="1">
    <citation type="journal article" date="2017" name="Int J Environ Stud">
        <title>Does the Miocene-Pliocene relict legume Oxytropis triphylla form nitrogen-fixing nodules with a combination of bacterial strains?</title>
        <authorList>
            <person name="Safronova V."/>
            <person name="Belimov A."/>
            <person name="Sazanova A."/>
            <person name="Kuznetsova I."/>
            <person name="Popova J."/>
            <person name="Andronov E."/>
            <person name="Verkhozina A."/>
            <person name="Tikhonovich I."/>
        </authorList>
    </citation>
    <scope>NUCLEOTIDE SEQUENCE [LARGE SCALE GENOMIC DNA]</scope>
    <source>
        <strain evidence="3 4">Tri-38</strain>
    </source>
</reference>
<evidence type="ECO:0000313" key="4">
    <source>
        <dbReference type="Proteomes" id="UP000232163"/>
    </source>
</evidence>
<keyword evidence="1" id="KW-0732">Signal</keyword>
<evidence type="ECO:0000259" key="2">
    <source>
        <dbReference type="Pfam" id="PF00174"/>
    </source>
</evidence>
<evidence type="ECO:0000256" key="1">
    <source>
        <dbReference type="SAM" id="SignalP"/>
    </source>
</evidence>
<dbReference type="EMBL" id="MZMT01000044">
    <property type="protein sequence ID" value="PIO43194.1"/>
    <property type="molecule type" value="Genomic_DNA"/>
</dbReference>
<dbReference type="KEGG" id="pht:BLM14_26990"/>
<comment type="caution">
    <text evidence="3">The sequence shown here is derived from an EMBL/GenBank/DDBJ whole genome shotgun (WGS) entry which is preliminary data.</text>
</comment>
<dbReference type="InterPro" id="IPR036374">
    <property type="entry name" value="OxRdtase_Mopterin-bd_sf"/>
</dbReference>
<gene>
    <name evidence="3" type="ORF">B5P45_19090</name>
</gene>
<dbReference type="SUPFAM" id="SSF56524">
    <property type="entry name" value="Oxidoreductase molybdopterin-binding domain"/>
    <property type="match status" value="1"/>
</dbReference>
<feature type="domain" description="Oxidoreductase molybdopterin-binding" evidence="2">
    <location>
        <begin position="70"/>
        <end position="142"/>
    </location>
</feature>
<accession>A0A2N9VUM6</accession>
<organism evidence="3 4">
    <name type="scientific">Phyllobacterium zundukense</name>
    <dbReference type="NCBI Taxonomy" id="1867719"/>
    <lineage>
        <taxon>Bacteria</taxon>
        <taxon>Pseudomonadati</taxon>
        <taxon>Pseudomonadota</taxon>
        <taxon>Alphaproteobacteria</taxon>
        <taxon>Hyphomicrobiales</taxon>
        <taxon>Phyllobacteriaceae</taxon>
        <taxon>Phyllobacterium</taxon>
    </lineage>
</organism>
<sequence length="168" mass="18666">MNFIRLLVSIALSIITISNAFAGSLAKPEGKAILIVSGKIENTNNGSAAEFDRAMLEEIGLQTIETATPWYDTRVRFEGVPLDKLMELVGATGTKVTAVALNDYVTTIPLDDFKKFKVVLALKRDGNYMPIRDKGPLFIVYPYDSDPQLQSQTYYTRSAWQVAKLIIE</sequence>
<evidence type="ECO:0000313" key="3">
    <source>
        <dbReference type="EMBL" id="PIO43194.1"/>
    </source>
</evidence>
<dbReference type="OrthoDB" id="9798763at2"/>
<feature type="signal peptide" evidence="1">
    <location>
        <begin position="1"/>
        <end position="22"/>
    </location>
</feature>